<dbReference type="EMBL" id="GITU01004302">
    <property type="protein sequence ID" value="MBC1173005.1"/>
    <property type="molecule type" value="Transcribed_RNA"/>
</dbReference>
<dbReference type="Proteomes" id="UP000092461">
    <property type="component" value="Unassembled WGS sequence"/>
</dbReference>
<reference evidence="2" key="2">
    <citation type="journal article" date="2020" name="BMC">
        <title>Leishmania infection induces a limited differential gene expression in the sand fly midgut.</title>
        <authorList>
            <person name="Coutinho-Abreu I.V."/>
            <person name="Serafim T.D."/>
            <person name="Meneses C."/>
            <person name="Kamhawi S."/>
            <person name="Oliveira F."/>
            <person name="Valenzuela J.G."/>
        </authorList>
    </citation>
    <scope>NUCLEOTIDE SEQUENCE</scope>
    <source>
        <strain evidence="2">Jacobina</strain>
        <tissue evidence="2">Midgut</tissue>
    </source>
</reference>
<dbReference type="AlphaFoldDB" id="A0A1B0EZM9"/>
<evidence type="ECO:0000313" key="4">
    <source>
        <dbReference type="Proteomes" id="UP000092461"/>
    </source>
</evidence>
<dbReference type="EMBL" id="AJWK01022594">
    <property type="status" value="NOT_ANNOTATED_CDS"/>
    <property type="molecule type" value="Genomic_DNA"/>
</dbReference>
<organism evidence="3 4">
    <name type="scientific">Lutzomyia longipalpis</name>
    <name type="common">Sand fly</name>
    <dbReference type="NCBI Taxonomy" id="7200"/>
    <lineage>
        <taxon>Eukaryota</taxon>
        <taxon>Metazoa</taxon>
        <taxon>Ecdysozoa</taxon>
        <taxon>Arthropoda</taxon>
        <taxon>Hexapoda</taxon>
        <taxon>Insecta</taxon>
        <taxon>Pterygota</taxon>
        <taxon>Neoptera</taxon>
        <taxon>Endopterygota</taxon>
        <taxon>Diptera</taxon>
        <taxon>Nematocera</taxon>
        <taxon>Psychodoidea</taxon>
        <taxon>Psychodidae</taxon>
        <taxon>Lutzomyia</taxon>
        <taxon>Lutzomyia</taxon>
    </lineage>
</organism>
<evidence type="ECO:0000313" key="3">
    <source>
        <dbReference type="EnsemblMetazoa" id="LLOJ006878-PA"/>
    </source>
</evidence>
<dbReference type="VEuPathDB" id="VectorBase:LLONM1_011022"/>
<proteinExistence type="predicted"/>
<feature type="chain" id="PRO_5044555591" evidence="1">
    <location>
        <begin position="31"/>
        <end position="422"/>
    </location>
</feature>
<dbReference type="InterPro" id="IPR012464">
    <property type="entry name" value="DUF1676"/>
</dbReference>
<dbReference type="EMBL" id="AJWK01022592">
    <property type="status" value="NOT_ANNOTATED_CDS"/>
    <property type="molecule type" value="Genomic_DNA"/>
</dbReference>
<keyword evidence="4" id="KW-1185">Reference proteome</keyword>
<keyword evidence="1" id="KW-0732">Signal</keyword>
<evidence type="ECO:0000313" key="2">
    <source>
        <dbReference type="EMBL" id="MBC1173005.1"/>
    </source>
</evidence>
<dbReference type="GO" id="GO:0016020">
    <property type="term" value="C:membrane"/>
    <property type="evidence" value="ECO:0007669"/>
    <property type="project" value="TreeGrafter"/>
</dbReference>
<name>A0A1B0EZM9_LUTLO</name>
<dbReference type="VEuPathDB" id="VectorBase:LLOJ006878"/>
<sequence length="422" mass="46726">MMRMKNIMPLGRLSVLIAVTLLHWVAPSHASERDGGIVANAKSENATTITVQRESLHQLGNMLIDWADKSLRHGHIDVLPGVTIERNHSVPRTEARSHSTVEQRLRDFADSCVINVDVGRALGTGRIFFFKGLKKMMWPLFIGLQVVKTALLALFLPSLIGSLGKIVGKGLSSVSSFGQPQEPVEDLEFKDNTYLDNESSYSTGAGNGGMTTSQNGGTTSYMQQDNKYGNGLYDGATSETQNSIVKFGPHGQKVSYMMSPDGNYYSKYHNSMMSAKRDDFKIFHDIPASSMLLTNYDPFYSPLLSRLDAIFQQLGLGTGTGEEACRQKLVCLMYASPAKYAPYSNLISAQLSRELNELKKPTSDNPDIMRFFKYMKAAKDGQDGVNCDMTNRDCIDLKDNTSPAMITTFNDINKLVQARKLH</sequence>
<dbReference type="EMBL" id="AJWK01022593">
    <property type="status" value="NOT_ANNOTATED_CDS"/>
    <property type="molecule type" value="Genomic_DNA"/>
</dbReference>
<dbReference type="PANTHER" id="PTHR21879">
    <property type="entry name" value="FI03362P-RELATED-RELATED"/>
    <property type="match status" value="1"/>
</dbReference>
<dbReference type="PANTHER" id="PTHR21879:SF25">
    <property type="entry name" value="OSIRIS 24"/>
    <property type="match status" value="1"/>
</dbReference>
<reference evidence="4" key="1">
    <citation type="submission" date="2012-05" db="EMBL/GenBank/DDBJ databases">
        <title>Whole Genome Assembly of Lutzomyia longipalpis.</title>
        <authorList>
            <person name="Richards S."/>
            <person name="Qu C."/>
            <person name="Dillon R."/>
            <person name="Worley K."/>
            <person name="Scherer S."/>
            <person name="Batterton M."/>
            <person name="Taylor A."/>
            <person name="Hawes A."/>
            <person name="Hernandez B."/>
            <person name="Kovar C."/>
            <person name="Mandapat C."/>
            <person name="Pham C."/>
            <person name="Qu C."/>
            <person name="Jing C."/>
            <person name="Bess C."/>
            <person name="Bandaranaike D."/>
            <person name="Ngo D."/>
            <person name="Ongeri F."/>
            <person name="Arias F."/>
            <person name="Lara F."/>
            <person name="Weissenberger G."/>
            <person name="Kamau G."/>
            <person name="Han H."/>
            <person name="Shen H."/>
            <person name="Dinh H."/>
            <person name="Khalil I."/>
            <person name="Jones J."/>
            <person name="Shafer J."/>
            <person name="Jayaseelan J."/>
            <person name="Quiroz J."/>
            <person name="Blankenburg K."/>
            <person name="Nguyen L."/>
            <person name="Jackson L."/>
            <person name="Francisco L."/>
            <person name="Tang L.-Y."/>
            <person name="Pu L.-L."/>
            <person name="Perales L."/>
            <person name="Lorensuhewa L."/>
            <person name="Munidasa M."/>
            <person name="Coyle M."/>
            <person name="Taylor M."/>
            <person name="Puazo M."/>
            <person name="Firestine M."/>
            <person name="Scheel M."/>
            <person name="Javaid M."/>
            <person name="Wang M."/>
            <person name="Li M."/>
            <person name="Tabassum N."/>
            <person name="Saada N."/>
            <person name="Osuji N."/>
            <person name="Aqrawi P."/>
            <person name="Fu Q."/>
            <person name="Thornton R."/>
            <person name="Raj R."/>
            <person name="Goodspeed R."/>
            <person name="Mata R."/>
            <person name="Najjar R."/>
            <person name="Gubbala S."/>
            <person name="Lee S."/>
            <person name="Denson S."/>
            <person name="Patil S."/>
            <person name="Macmil S."/>
            <person name="Qi S."/>
            <person name="Matskevitch T."/>
            <person name="Palculict T."/>
            <person name="Mathew T."/>
            <person name="Vee V."/>
            <person name="Velamala V."/>
            <person name="Korchina V."/>
            <person name="Cai W."/>
            <person name="Liu W."/>
            <person name="Dai W."/>
            <person name="Zou X."/>
            <person name="Zhu Y."/>
            <person name="Zhang Y."/>
            <person name="Wu Y.-Q."/>
            <person name="Xin Y."/>
            <person name="Nazarath L."/>
            <person name="Kovar C."/>
            <person name="Han Y."/>
            <person name="Muzny D."/>
            <person name="Gibbs R."/>
        </authorList>
    </citation>
    <scope>NUCLEOTIDE SEQUENCE [LARGE SCALE GENOMIC DNA]</scope>
    <source>
        <strain evidence="4">Jacobina</strain>
    </source>
</reference>
<accession>A0A1B0EZM9</accession>
<protein>
    <submittedName>
        <fullName evidence="2">Protein rp20-signalp detected</fullName>
    </submittedName>
</protein>
<reference evidence="3" key="3">
    <citation type="submission" date="2020-05" db="UniProtKB">
        <authorList>
            <consortium name="EnsemblMetazoa"/>
        </authorList>
    </citation>
    <scope>IDENTIFICATION</scope>
    <source>
        <strain evidence="3">Jacobina</strain>
    </source>
</reference>
<dbReference type="EnsemblMetazoa" id="LLOJ006878-RA">
    <property type="protein sequence ID" value="LLOJ006878-PA"/>
    <property type="gene ID" value="LLOJ006878"/>
</dbReference>
<feature type="signal peptide" evidence="1">
    <location>
        <begin position="1"/>
        <end position="30"/>
    </location>
</feature>
<evidence type="ECO:0000256" key="1">
    <source>
        <dbReference type="SAM" id="SignalP"/>
    </source>
</evidence>